<keyword evidence="1" id="KW-0812">Transmembrane</keyword>
<dbReference type="EMBL" id="JBBMFE010000008">
    <property type="protein sequence ID" value="MEQ2472838.1"/>
    <property type="molecule type" value="Genomic_DNA"/>
</dbReference>
<evidence type="ECO:0000256" key="2">
    <source>
        <dbReference type="SAM" id="SignalP"/>
    </source>
</evidence>
<dbReference type="InterPro" id="IPR025645">
    <property type="entry name" value="DUF4349"/>
</dbReference>
<dbReference type="RefSeq" id="WP_349164688.1">
    <property type="nucleotide sequence ID" value="NZ_JBBMFE010000008.1"/>
</dbReference>
<reference evidence="4 5" key="1">
    <citation type="submission" date="2024-03" db="EMBL/GenBank/DDBJ databases">
        <title>Human intestinal bacterial collection.</title>
        <authorList>
            <person name="Pauvert C."/>
            <person name="Hitch T.C.A."/>
            <person name="Clavel T."/>
        </authorList>
    </citation>
    <scope>NUCLEOTIDE SEQUENCE [LARGE SCALE GENOMIC DNA]</scope>
    <source>
        <strain evidence="4 5">CLA-AA-H132</strain>
    </source>
</reference>
<feature type="signal peptide" evidence="2">
    <location>
        <begin position="1"/>
        <end position="18"/>
    </location>
</feature>
<proteinExistence type="predicted"/>
<dbReference type="PROSITE" id="PS51257">
    <property type="entry name" value="PROKAR_LIPOPROTEIN"/>
    <property type="match status" value="1"/>
</dbReference>
<evidence type="ECO:0000313" key="4">
    <source>
        <dbReference type="EMBL" id="MEQ2472838.1"/>
    </source>
</evidence>
<name>A0ABV1FIF2_9FIRM</name>
<feature type="domain" description="DUF4349" evidence="3">
    <location>
        <begin position="72"/>
        <end position="284"/>
    </location>
</feature>
<accession>A0ABV1FIF2</accession>
<dbReference type="Pfam" id="PF14257">
    <property type="entry name" value="DUF4349"/>
    <property type="match status" value="1"/>
</dbReference>
<evidence type="ECO:0000313" key="5">
    <source>
        <dbReference type="Proteomes" id="UP001438008"/>
    </source>
</evidence>
<sequence length="312" mass="34735">MKKRVWIMAILMAGTLAAGCGGASKDTMSAASVTEETSADYGAYENEAWDGVAEDGAVTAESGIEIPTNTSQKLIKTVTLNMETREFETVLSGIQAKVTETGGYTETSEVNGSSYYGRGNRSAWLTLRIPADKLDTFVTTVSGLGNVTSKSESVEDITLQYVDTESHKKALETEQGRLLTLMEQAESMDDIIKIETRLSEIRYELQTYETTLRTYDNQVSYSTVNIDLYEVDRESAPEKQSFVSELKTRLTDNIYHISRGLRSFAIWFAASLPYFAIFAAAAFIVIKIVRKIVWKKPIFHKKEEPTDPTSKE</sequence>
<organism evidence="4 5">
    <name type="scientific">Laedolimicola intestinihominis</name>
    <dbReference type="NCBI Taxonomy" id="3133166"/>
    <lineage>
        <taxon>Bacteria</taxon>
        <taxon>Bacillati</taxon>
        <taxon>Bacillota</taxon>
        <taxon>Clostridia</taxon>
        <taxon>Lachnospirales</taxon>
        <taxon>Lachnospiraceae</taxon>
        <taxon>Laedolimicola</taxon>
    </lineage>
</organism>
<keyword evidence="5" id="KW-1185">Reference proteome</keyword>
<dbReference type="Proteomes" id="UP001438008">
    <property type="component" value="Unassembled WGS sequence"/>
</dbReference>
<feature type="transmembrane region" description="Helical" evidence="1">
    <location>
        <begin position="264"/>
        <end position="286"/>
    </location>
</feature>
<keyword evidence="1" id="KW-0472">Membrane</keyword>
<comment type="caution">
    <text evidence="4">The sequence shown here is derived from an EMBL/GenBank/DDBJ whole genome shotgun (WGS) entry which is preliminary data.</text>
</comment>
<keyword evidence="2" id="KW-0732">Signal</keyword>
<evidence type="ECO:0000259" key="3">
    <source>
        <dbReference type="Pfam" id="PF14257"/>
    </source>
</evidence>
<gene>
    <name evidence="4" type="ORF">WMO29_10125</name>
</gene>
<keyword evidence="1" id="KW-1133">Transmembrane helix</keyword>
<protein>
    <submittedName>
        <fullName evidence="4">DUF4349 domain-containing protein</fullName>
    </submittedName>
</protein>
<feature type="chain" id="PRO_5046160585" evidence="2">
    <location>
        <begin position="19"/>
        <end position="312"/>
    </location>
</feature>
<evidence type="ECO:0000256" key="1">
    <source>
        <dbReference type="SAM" id="Phobius"/>
    </source>
</evidence>